<evidence type="ECO:0000313" key="4">
    <source>
        <dbReference type="Proteomes" id="UP001595872"/>
    </source>
</evidence>
<dbReference type="Gene3D" id="3.40.50.300">
    <property type="entry name" value="P-loop containing nucleotide triphosphate hydrolases"/>
    <property type="match status" value="1"/>
</dbReference>
<dbReference type="InterPro" id="IPR027417">
    <property type="entry name" value="P-loop_NTPase"/>
</dbReference>
<keyword evidence="2" id="KW-1133">Transmembrane helix</keyword>
<name>A0ABV9U6E9_9ACTN</name>
<organism evidence="3 4">
    <name type="scientific">Actinomadura gamaensis</name>
    <dbReference type="NCBI Taxonomy" id="1763541"/>
    <lineage>
        <taxon>Bacteria</taxon>
        <taxon>Bacillati</taxon>
        <taxon>Actinomycetota</taxon>
        <taxon>Actinomycetes</taxon>
        <taxon>Streptosporangiales</taxon>
        <taxon>Thermomonosporaceae</taxon>
        <taxon>Actinomadura</taxon>
    </lineage>
</organism>
<evidence type="ECO:0000256" key="2">
    <source>
        <dbReference type="SAM" id="Phobius"/>
    </source>
</evidence>
<feature type="region of interest" description="Disordered" evidence="1">
    <location>
        <begin position="700"/>
        <end position="736"/>
    </location>
</feature>
<dbReference type="RefSeq" id="WP_378259564.1">
    <property type="nucleotide sequence ID" value="NZ_JBHSIT010000008.1"/>
</dbReference>
<keyword evidence="2" id="KW-0812">Transmembrane</keyword>
<feature type="region of interest" description="Disordered" evidence="1">
    <location>
        <begin position="1"/>
        <end position="88"/>
    </location>
</feature>
<dbReference type="Proteomes" id="UP001595872">
    <property type="component" value="Unassembled WGS sequence"/>
</dbReference>
<comment type="caution">
    <text evidence="3">The sequence shown here is derived from an EMBL/GenBank/DDBJ whole genome shotgun (WGS) entry which is preliminary data.</text>
</comment>
<evidence type="ECO:0000256" key="1">
    <source>
        <dbReference type="SAM" id="MobiDB-lite"/>
    </source>
</evidence>
<feature type="transmembrane region" description="Helical" evidence="2">
    <location>
        <begin position="184"/>
        <end position="208"/>
    </location>
</feature>
<sequence>MNTPNTPPRDAAPQDTTRALDGQPGTPPPGRRFPDPVDGQGQGDAEVIPLRPDDAPDTEGQDEARQAPHTETPVPTDGDGPERRPIIPTAWNRDNWRATVAFHAGLWSYKARYHALRCPLYVLATAWYALAGARSSAARLWAWWQWTDGWVLESLAVADGRPGHHDAMNVHREGKKTRAARTQILAASAVGALVLLLVLALFLPWWGWLALAGVAVWLLAREGVPEGQPIVRAAVVAPAYQAPTPELITRALGALNIGAITAVIKDGTGLAFISDVHRDGDGWGVELDLPHGVTATDIIKRREALASGLRRPHSATWPEAVPHEHAGRLYLWIGRRDISKAKPAAYPLLRGGTTDVFAGVPFAVTPRGQRVNAPMFEMNWVIGAAPGQGKTTAVRALACGAALDVVCDLWIHELAGKGDLEPLAQVCHRYTSGMDDEAVAYTAESARLLRAELERRQKLFKKIPRDDKPDGKLTRELATRFAKLRPIAAFFDEVQNVILHPTYGAKFVDDLAYVERLGRAYGIMIFLATQRPDGECLPPKIRDLCIAKFCLKVPDQVTNDMILGTGAYKAGYRASEFRPKTDAGLGWLKGENETQAVRTHYLTLPDTARVAARARAMRQAAGVLSGYALGDDDDAADPKRSFAADALSVFGDDQKLWSETIAARLREALPGVYADITQPVVSSQLRALGVEVKDVRETGKANRKGCTRDDLQAVLDDARPTTDDHAEPAPASRDIP</sequence>
<accession>A0ABV9U6E9</accession>
<evidence type="ECO:0008006" key="5">
    <source>
        <dbReference type="Google" id="ProtNLM"/>
    </source>
</evidence>
<protein>
    <recommendedName>
        <fullName evidence="5">Cell division protein FtsK</fullName>
    </recommendedName>
</protein>
<dbReference type="SUPFAM" id="SSF52540">
    <property type="entry name" value="P-loop containing nucleoside triphosphate hydrolases"/>
    <property type="match status" value="1"/>
</dbReference>
<feature type="compositionally biased region" description="Basic and acidic residues" evidence="1">
    <location>
        <begin position="700"/>
        <end position="727"/>
    </location>
</feature>
<reference evidence="4" key="1">
    <citation type="journal article" date="2019" name="Int. J. Syst. Evol. Microbiol.">
        <title>The Global Catalogue of Microorganisms (GCM) 10K type strain sequencing project: providing services to taxonomists for standard genome sequencing and annotation.</title>
        <authorList>
            <consortium name="The Broad Institute Genomics Platform"/>
            <consortium name="The Broad Institute Genome Sequencing Center for Infectious Disease"/>
            <person name="Wu L."/>
            <person name="Ma J."/>
        </authorList>
    </citation>
    <scope>NUCLEOTIDE SEQUENCE [LARGE SCALE GENOMIC DNA]</scope>
    <source>
        <strain evidence="4">KLKA75</strain>
    </source>
</reference>
<keyword evidence="4" id="KW-1185">Reference proteome</keyword>
<dbReference type="EMBL" id="JBHSIT010000008">
    <property type="protein sequence ID" value="MFC4910911.1"/>
    <property type="molecule type" value="Genomic_DNA"/>
</dbReference>
<gene>
    <name evidence="3" type="ORF">ACFPCY_26610</name>
</gene>
<proteinExistence type="predicted"/>
<evidence type="ECO:0000313" key="3">
    <source>
        <dbReference type="EMBL" id="MFC4910911.1"/>
    </source>
</evidence>
<keyword evidence="2" id="KW-0472">Membrane</keyword>